<feature type="region of interest" description="Disordered" evidence="7">
    <location>
        <begin position="373"/>
        <end position="478"/>
    </location>
</feature>
<dbReference type="Pfam" id="PF03343">
    <property type="entry name" value="SART-1"/>
    <property type="match status" value="1"/>
</dbReference>
<dbReference type="AlphaFoldDB" id="A0AAD4NGQ1"/>
<dbReference type="EMBL" id="JAKKPZ010000001">
    <property type="protein sequence ID" value="KAI1728117.1"/>
    <property type="molecule type" value="Genomic_DNA"/>
</dbReference>
<dbReference type="Pfam" id="PF19252">
    <property type="entry name" value="HIND"/>
    <property type="match status" value="1"/>
</dbReference>
<dbReference type="PANTHER" id="PTHR14152:SF5">
    <property type="entry name" value="U4_U6.U5 TRI-SNRNP-ASSOCIATED PROTEIN 1"/>
    <property type="match status" value="1"/>
</dbReference>
<feature type="compositionally biased region" description="Basic and acidic residues" evidence="7">
    <location>
        <begin position="464"/>
        <end position="478"/>
    </location>
</feature>
<evidence type="ECO:0000256" key="7">
    <source>
        <dbReference type="SAM" id="MobiDB-lite"/>
    </source>
</evidence>
<keyword evidence="3" id="KW-0507">mRNA processing</keyword>
<feature type="compositionally biased region" description="Basic and acidic residues" evidence="7">
    <location>
        <begin position="674"/>
        <end position="684"/>
    </location>
</feature>
<feature type="compositionally biased region" description="Basic residues" evidence="7">
    <location>
        <begin position="696"/>
        <end position="708"/>
    </location>
</feature>
<feature type="compositionally biased region" description="Basic and acidic residues" evidence="7">
    <location>
        <begin position="443"/>
        <end position="456"/>
    </location>
</feature>
<keyword evidence="6" id="KW-0175">Coiled coil</keyword>
<organism evidence="8 9">
    <name type="scientific">Ditylenchus destructor</name>
    <dbReference type="NCBI Taxonomy" id="166010"/>
    <lineage>
        <taxon>Eukaryota</taxon>
        <taxon>Metazoa</taxon>
        <taxon>Ecdysozoa</taxon>
        <taxon>Nematoda</taxon>
        <taxon>Chromadorea</taxon>
        <taxon>Rhabditida</taxon>
        <taxon>Tylenchina</taxon>
        <taxon>Tylenchomorpha</taxon>
        <taxon>Sphaerularioidea</taxon>
        <taxon>Anguinidae</taxon>
        <taxon>Anguininae</taxon>
        <taxon>Ditylenchus</taxon>
    </lineage>
</organism>
<feature type="compositionally biased region" description="Basic residues" evidence="7">
    <location>
        <begin position="663"/>
        <end position="673"/>
    </location>
</feature>
<feature type="region of interest" description="Disordered" evidence="7">
    <location>
        <begin position="640"/>
        <end position="728"/>
    </location>
</feature>
<proteinExistence type="inferred from homology"/>
<protein>
    <submittedName>
        <fullName evidence="8">SART-1 family domain-containing protein</fullName>
    </submittedName>
</protein>
<dbReference type="GO" id="GO:0046540">
    <property type="term" value="C:U4/U6 x U5 tri-snRNP complex"/>
    <property type="evidence" value="ECO:0007669"/>
    <property type="project" value="InterPro"/>
</dbReference>
<keyword evidence="5" id="KW-0539">Nucleus</keyword>
<evidence type="ECO:0000256" key="6">
    <source>
        <dbReference type="SAM" id="Coils"/>
    </source>
</evidence>
<evidence type="ECO:0000313" key="8">
    <source>
        <dbReference type="EMBL" id="KAI1728117.1"/>
    </source>
</evidence>
<comment type="caution">
    <text evidence="8">The sequence shown here is derived from an EMBL/GenBank/DDBJ whole genome shotgun (WGS) entry which is preliminary data.</text>
</comment>
<dbReference type="InterPro" id="IPR045347">
    <property type="entry name" value="HIND"/>
</dbReference>
<dbReference type="InterPro" id="IPR005011">
    <property type="entry name" value="SNU66/SART1"/>
</dbReference>
<evidence type="ECO:0000256" key="3">
    <source>
        <dbReference type="ARBA" id="ARBA00022664"/>
    </source>
</evidence>
<keyword evidence="4" id="KW-0508">mRNA splicing</keyword>
<feature type="compositionally biased region" description="Basic residues" evidence="7">
    <location>
        <begin position="1"/>
        <end position="10"/>
    </location>
</feature>
<dbReference type="GO" id="GO:0000481">
    <property type="term" value="P:maturation of 5S rRNA"/>
    <property type="evidence" value="ECO:0007669"/>
    <property type="project" value="TreeGrafter"/>
</dbReference>
<comment type="similarity">
    <text evidence="2">Belongs to the SNU66/SART1 family.</text>
</comment>
<feature type="compositionally biased region" description="Basic and acidic residues" evidence="7">
    <location>
        <begin position="640"/>
        <end position="652"/>
    </location>
</feature>
<feature type="region of interest" description="Disordered" evidence="7">
    <location>
        <begin position="856"/>
        <end position="903"/>
    </location>
</feature>
<dbReference type="Proteomes" id="UP001201812">
    <property type="component" value="Unassembled WGS sequence"/>
</dbReference>
<keyword evidence="9" id="KW-1185">Reference proteome</keyword>
<accession>A0AAD4NGQ1</accession>
<feature type="region of interest" description="Disordered" evidence="7">
    <location>
        <begin position="496"/>
        <end position="521"/>
    </location>
</feature>
<feature type="compositionally biased region" description="Acidic residues" evidence="7">
    <location>
        <begin position="505"/>
        <end position="518"/>
    </location>
</feature>
<evidence type="ECO:0000256" key="1">
    <source>
        <dbReference type="ARBA" id="ARBA00004123"/>
    </source>
</evidence>
<comment type="subcellular location">
    <subcellularLocation>
        <location evidence="1">Nucleus</location>
    </subcellularLocation>
</comment>
<sequence>MPSKYEKKRKRDVDTTEGENYDGHGSSSSKRSHRRRDHDRDSSSEPGEGNSGGKNTESLSIEETNKLRAKLGLAPLELDNEPPPKPLPGQEGTEDGDLPKLTEDEELFKEDGVSIVHKKAKNWGEEKQAEKLKAKLDAHKQKRQIESKVLKVRKGLAESDSEDEVASEWVKKTRELEEQRKKAEQKAKLLDEMDEAFGIGGLIEQERKRIDKPLRRTQHKANALTAGLIVGHSKEDFVDGKETVLVLQDKGVLEADEDEVLINPNLLENERHKRNVDLKKRKDPYRPYDETDVDEFGQPTKQKILSKYDEGLDGDEKERAIFRLDSSGGYDLDKEAHEEEVKRKLLMANKKFESLQMTKPALAREFYTEEEMISFRRPSKKKDSTKIRKRKTLKASDLEQEIGTETAQEKESRAAKLAARRREAESNGRGIASGGFKEPISVPKEEQKEAKAKLEEGELDEPEVESRPTKETRVKDKWKAGTGAAVDVDKLRKFAEVKSNKNTQLEEDEDEEESEDDLVGGVDLSGVILDDDAEDELGAALERARKLKQEAAKQNSNGATGAEQVRAMLLQRGELKKEIKEEDMEEDEEQLEESGGRKHIVFDATSEQYKTIGDIHAFGLAGNREDGIDYATMAEEAAEKMIKEEPKKKYSDIDSDEEMVSKKDKHKKKKRSKKETERSWKEESMEVDEPGPSKTKSSKRKSTSSKRRRDSDEDDVPPGYENVLGKEEDVTKGVGAMLKLAGVKGYLEAGNAKHAGAGALTQMLESKRFSKVEQGRYDIEDKTMRKLERMGTTGTGPIRPFMEKPDYKPNIEINYSDNKGRVMGAKEAFRALSWKFHGKGPGKKQIEKHQAKLEKKEKLKMMNSSDTPLHTLDKQRTKQEQLGTPYLILSGTGRDTGTTLQKE</sequence>
<reference evidence="8" key="1">
    <citation type="submission" date="2022-01" db="EMBL/GenBank/DDBJ databases">
        <title>Genome Sequence Resource for Two Populations of Ditylenchus destructor, the Migratory Endoparasitic Phytonematode.</title>
        <authorList>
            <person name="Zhang H."/>
            <person name="Lin R."/>
            <person name="Xie B."/>
        </authorList>
    </citation>
    <scope>NUCLEOTIDE SEQUENCE</scope>
    <source>
        <strain evidence="8">BazhouSP</strain>
    </source>
</reference>
<dbReference type="GO" id="GO:0045292">
    <property type="term" value="P:mRNA cis splicing, via spliceosome"/>
    <property type="evidence" value="ECO:0007669"/>
    <property type="project" value="TreeGrafter"/>
</dbReference>
<evidence type="ECO:0000256" key="5">
    <source>
        <dbReference type="ARBA" id="ARBA00023242"/>
    </source>
</evidence>
<evidence type="ECO:0000313" key="9">
    <source>
        <dbReference type="Proteomes" id="UP001201812"/>
    </source>
</evidence>
<feature type="region of interest" description="Disordered" evidence="7">
    <location>
        <begin position="1"/>
        <end position="113"/>
    </location>
</feature>
<name>A0AAD4NGQ1_9BILA</name>
<evidence type="ECO:0000256" key="4">
    <source>
        <dbReference type="ARBA" id="ARBA00023187"/>
    </source>
</evidence>
<feature type="coiled-coil region" evidence="6">
    <location>
        <begin position="166"/>
        <end position="196"/>
    </location>
</feature>
<evidence type="ECO:0000256" key="2">
    <source>
        <dbReference type="ARBA" id="ARBA00006076"/>
    </source>
</evidence>
<dbReference type="PANTHER" id="PTHR14152">
    <property type="entry name" value="SQUAMOUS CELL CARCINOMA ANTIGEN RECOGNISED BY CYTOTOXIC T LYMPHOCYTES"/>
    <property type="match status" value="1"/>
</dbReference>
<feature type="compositionally biased region" description="Polar residues" evidence="7">
    <location>
        <begin position="893"/>
        <end position="903"/>
    </location>
</feature>
<feature type="compositionally biased region" description="Basic and acidic residues" evidence="7">
    <location>
        <begin position="407"/>
        <end position="426"/>
    </location>
</feature>
<gene>
    <name evidence="8" type="ORF">DdX_00272</name>
</gene>